<dbReference type="SUPFAM" id="SSF55874">
    <property type="entry name" value="ATPase domain of HSP90 chaperone/DNA topoisomerase II/histidine kinase"/>
    <property type="match status" value="1"/>
</dbReference>
<comment type="catalytic activity">
    <reaction evidence="1">
        <text>ATP + protein L-histidine = ADP + protein N-phospho-L-histidine.</text>
        <dbReference type="EC" id="2.7.13.3"/>
    </reaction>
</comment>
<dbReference type="EC" id="2.7.13.3" evidence="2"/>
<dbReference type="InterPro" id="IPR055558">
    <property type="entry name" value="DUF7134"/>
</dbReference>
<dbReference type="EMBL" id="QLMJ01000011">
    <property type="protein sequence ID" value="RAK34432.1"/>
    <property type="molecule type" value="Genomic_DNA"/>
</dbReference>
<evidence type="ECO:0000256" key="5">
    <source>
        <dbReference type="ARBA" id="ARBA00022741"/>
    </source>
</evidence>
<proteinExistence type="predicted"/>
<keyword evidence="11" id="KW-0812">Transmembrane</keyword>
<dbReference type="CDD" id="cd16917">
    <property type="entry name" value="HATPase_UhpB-NarQ-NarX-like"/>
    <property type="match status" value="1"/>
</dbReference>
<dbReference type="AlphaFoldDB" id="A0A327ZAJ5"/>
<evidence type="ECO:0000256" key="4">
    <source>
        <dbReference type="ARBA" id="ARBA00022679"/>
    </source>
</evidence>
<dbReference type="GO" id="GO:0016020">
    <property type="term" value="C:membrane"/>
    <property type="evidence" value="ECO:0007669"/>
    <property type="project" value="InterPro"/>
</dbReference>
<dbReference type="Proteomes" id="UP000249341">
    <property type="component" value="Unassembled WGS sequence"/>
</dbReference>
<feature type="transmembrane region" description="Helical" evidence="11">
    <location>
        <begin position="150"/>
        <end position="170"/>
    </location>
</feature>
<keyword evidence="4" id="KW-0808">Transferase</keyword>
<keyword evidence="16" id="KW-1185">Reference proteome</keyword>
<dbReference type="InterPro" id="IPR036890">
    <property type="entry name" value="HATPase_C_sf"/>
</dbReference>
<evidence type="ECO:0000256" key="1">
    <source>
        <dbReference type="ARBA" id="ARBA00000085"/>
    </source>
</evidence>
<feature type="transmembrane region" description="Helical" evidence="11">
    <location>
        <begin position="105"/>
        <end position="138"/>
    </location>
</feature>
<dbReference type="InterPro" id="IPR003594">
    <property type="entry name" value="HATPase_dom"/>
</dbReference>
<evidence type="ECO:0000256" key="9">
    <source>
        <dbReference type="SAM" id="Coils"/>
    </source>
</evidence>
<keyword evidence="8" id="KW-0902">Two-component regulatory system</keyword>
<dbReference type="GO" id="GO:0046983">
    <property type="term" value="F:protein dimerization activity"/>
    <property type="evidence" value="ECO:0007669"/>
    <property type="project" value="InterPro"/>
</dbReference>
<evidence type="ECO:0000256" key="10">
    <source>
        <dbReference type="SAM" id="MobiDB-lite"/>
    </source>
</evidence>
<feature type="compositionally biased region" description="Low complexity" evidence="10">
    <location>
        <begin position="417"/>
        <end position="435"/>
    </location>
</feature>
<dbReference type="RefSeq" id="WP_111651114.1">
    <property type="nucleotide sequence ID" value="NZ_JACHWI010000011.1"/>
</dbReference>
<evidence type="ECO:0000256" key="3">
    <source>
        <dbReference type="ARBA" id="ARBA00022553"/>
    </source>
</evidence>
<feature type="domain" description="Signal transduction histidine kinase subgroup 3 dimerisation and phosphoacceptor" evidence="13">
    <location>
        <begin position="199"/>
        <end position="264"/>
    </location>
</feature>
<gene>
    <name evidence="15" type="ORF">B0I29_11131</name>
</gene>
<feature type="domain" description="Histidine kinase/HSP90-like ATPase" evidence="12">
    <location>
        <begin position="309"/>
        <end position="401"/>
    </location>
</feature>
<evidence type="ECO:0000313" key="15">
    <source>
        <dbReference type="EMBL" id="RAK34432.1"/>
    </source>
</evidence>
<keyword evidence="7" id="KW-0067">ATP-binding</keyword>
<protein>
    <recommendedName>
        <fullName evidence="2">histidine kinase</fullName>
        <ecNumber evidence="2">2.7.13.3</ecNumber>
    </recommendedName>
</protein>
<feature type="region of interest" description="Disordered" evidence="10">
    <location>
        <begin position="403"/>
        <end position="442"/>
    </location>
</feature>
<dbReference type="InterPro" id="IPR050482">
    <property type="entry name" value="Sensor_HK_TwoCompSys"/>
</dbReference>
<keyword evidence="11" id="KW-0472">Membrane</keyword>
<evidence type="ECO:0000256" key="2">
    <source>
        <dbReference type="ARBA" id="ARBA00012438"/>
    </source>
</evidence>
<evidence type="ECO:0000256" key="7">
    <source>
        <dbReference type="ARBA" id="ARBA00022840"/>
    </source>
</evidence>
<keyword evidence="6 15" id="KW-0418">Kinase</keyword>
<name>A0A327ZAJ5_9ACTN</name>
<dbReference type="OrthoDB" id="227596at2"/>
<evidence type="ECO:0000259" key="13">
    <source>
        <dbReference type="Pfam" id="PF07730"/>
    </source>
</evidence>
<feature type="transmembrane region" description="Helical" evidence="11">
    <location>
        <begin position="12"/>
        <end position="32"/>
    </location>
</feature>
<dbReference type="GO" id="GO:0005524">
    <property type="term" value="F:ATP binding"/>
    <property type="evidence" value="ECO:0007669"/>
    <property type="project" value="UniProtKB-KW"/>
</dbReference>
<dbReference type="PANTHER" id="PTHR24421:SF10">
    <property type="entry name" value="NITRATE_NITRITE SENSOR PROTEIN NARQ"/>
    <property type="match status" value="1"/>
</dbReference>
<dbReference type="Pfam" id="PF02518">
    <property type="entry name" value="HATPase_c"/>
    <property type="match status" value="1"/>
</dbReference>
<evidence type="ECO:0000256" key="8">
    <source>
        <dbReference type="ARBA" id="ARBA00023012"/>
    </source>
</evidence>
<evidence type="ECO:0000259" key="14">
    <source>
        <dbReference type="Pfam" id="PF23539"/>
    </source>
</evidence>
<keyword evidence="9" id="KW-0175">Coiled coil</keyword>
<organism evidence="15 16">
    <name type="scientific">Actinoplanes lutulentus</name>
    <dbReference type="NCBI Taxonomy" id="1287878"/>
    <lineage>
        <taxon>Bacteria</taxon>
        <taxon>Bacillati</taxon>
        <taxon>Actinomycetota</taxon>
        <taxon>Actinomycetes</taxon>
        <taxon>Micromonosporales</taxon>
        <taxon>Micromonosporaceae</taxon>
        <taxon>Actinoplanes</taxon>
    </lineage>
</organism>
<keyword evidence="5" id="KW-0547">Nucleotide-binding</keyword>
<reference evidence="15 16" key="1">
    <citation type="submission" date="2018-06" db="EMBL/GenBank/DDBJ databases">
        <title>Genomic Encyclopedia of Type Strains, Phase III (KMG-III): the genomes of soil and plant-associated and newly described type strains.</title>
        <authorList>
            <person name="Whitman W."/>
        </authorList>
    </citation>
    <scope>NUCLEOTIDE SEQUENCE [LARGE SCALE GENOMIC DNA]</scope>
    <source>
        <strain evidence="15 16">CGMCC 4.7090</strain>
    </source>
</reference>
<dbReference type="Gene3D" id="1.20.5.1930">
    <property type="match status" value="1"/>
</dbReference>
<feature type="domain" description="DUF7134" evidence="14">
    <location>
        <begin position="12"/>
        <end position="158"/>
    </location>
</feature>
<accession>A0A327ZAJ5</accession>
<dbReference type="InterPro" id="IPR011712">
    <property type="entry name" value="Sig_transdc_His_kin_sub3_dim/P"/>
</dbReference>
<evidence type="ECO:0000256" key="11">
    <source>
        <dbReference type="SAM" id="Phobius"/>
    </source>
</evidence>
<evidence type="ECO:0000313" key="16">
    <source>
        <dbReference type="Proteomes" id="UP000249341"/>
    </source>
</evidence>
<evidence type="ECO:0000259" key="12">
    <source>
        <dbReference type="Pfam" id="PF02518"/>
    </source>
</evidence>
<dbReference type="GO" id="GO:0000155">
    <property type="term" value="F:phosphorelay sensor kinase activity"/>
    <property type="evidence" value="ECO:0007669"/>
    <property type="project" value="InterPro"/>
</dbReference>
<feature type="coiled-coil region" evidence="9">
    <location>
        <begin position="167"/>
        <end position="201"/>
    </location>
</feature>
<comment type="caution">
    <text evidence="15">The sequence shown here is derived from an EMBL/GenBank/DDBJ whole genome shotgun (WGS) entry which is preliminary data.</text>
</comment>
<dbReference type="Pfam" id="PF23539">
    <property type="entry name" value="DUF7134"/>
    <property type="match status" value="1"/>
</dbReference>
<sequence>MSRILALWRSGEHVVWFDLVLVVLLTFAAVWMSSEGGDAPALPLPPEVMFPGQTFQPEQPTGKILAANLLITLPLLGRRRWPLFCFAFQFLALSTIDIDGNLANLIALLVGVYAVAIHGRSAALSMGVLLAACVVTAAADGDTWPSLPDWAGVFVLVMPIGLLGVAVRAARSRAQASEQRAEALQREQQAATQLAVAHEQARIARELHDIVSHHVSVMTIQAGAAGKVLAQDPQAARGALAAVEASGRETMAELRHLLGVLAPGPDDDLLHPQPGLDQLESLVESVRQAGQPVTLTVTDVDLPRGLDLTVYRVVQEALTNALRYAPGARTSVTVRLTGGQLAVEVLNDEPALRAEIGGPASAGGGSGLLGLSERLRVYGGSLSSGRRVGGGFRVHATIPLTPADATSPADSSHVEARPAAASPAAARPADPSSADPGKERAA</sequence>
<keyword evidence="11" id="KW-1133">Transmembrane helix</keyword>
<keyword evidence="3" id="KW-0597">Phosphoprotein</keyword>
<dbReference type="Pfam" id="PF07730">
    <property type="entry name" value="HisKA_3"/>
    <property type="match status" value="1"/>
</dbReference>
<dbReference type="PANTHER" id="PTHR24421">
    <property type="entry name" value="NITRATE/NITRITE SENSOR PROTEIN NARX-RELATED"/>
    <property type="match status" value="1"/>
</dbReference>
<evidence type="ECO:0000256" key="6">
    <source>
        <dbReference type="ARBA" id="ARBA00022777"/>
    </source>
</evidence>
<dbReference type="Gene3D" id="3.30.565.10">
    <property type="entry name" value="Histidine kinase-like ATPase, C-terminal domain"/>
    <property type="match status" value="1"/>
</dbReference>